<keyword evidence="5" id="KW-0256">Endoplasmic reticulum</keyword>
<dbReference type="InterPro" id="IPR008158">
    <property type="entry name" value="Translocase_Sec61-g"/>
</dbReference>
<dbReference type="PANTHER" id="PTHR12309">
    <property type="entry name" value="SEC61 GAMMA SUBUNIT"/>
    <property type="match status" value="1"/>
</dbReference>
<protein>
    <recommendedName>
        <fullName evidence="13">Protein transport protein Sec61 subunit gamma</fullName>
    </recommendedName>
</protein>
<evidence type="ECO:0000256" key="3">
    <source>
        <dbReference type="ARBA" id="ARBA00022448"/>
    </source>
</evidence>
<dbReference type="Proteomes" id="UP001385951">
    <property type="component" value="Unassembled WGS sequence"/>
</dbReference>
<evidence type="ECO:0000256" key="2">
    <source>
        <dbReference type="ARBA" id="ARBA00008274"/>
    </source>
</evidence>
<evidence type="ECO:0000256" key="8">
    <source>
        <dbReference type="ARBA" id="ARBA00023010"/>
    </source>
</evidence>
<dbReference type="NCBIfam" id="TIGR00327">
    <property type="entry name" value="secE_euk_arch"/>
    <property type="match status" value="1"/>
</dbReference>
<dbReference type="Gene3D" id="1.20.5.820">
    <property type="entry name" value="Preprotein translocase SecE subunit"/>
    <property type="match status" value="1"/>
</dbReference>
<reference evidence="11 12" key="1">
    <citation type="submission" date="2022-09" db="EMBL/GenBank/DDBJ databases">
        <authorList>
            <person name="Palmer J.M."/>
        </authorList>
    </citation>
    <scope>NUCLEOTIDE SEQUENCE [LARGE SCALE GENOMIC DNA]</scope>
    <source>
        <strain evidence="11 12">DSM 7382</strain>
    </source>
</reference>
<dbReference type="SUPFAM" id="SSF103456">
    <property type="entry name" value="Preprotein translocase SecE subunit"/>
    <property type="match status" value="1"/>
</dbReference>
<dbReference type="GO" id="GO:0006605">
    <property type="term" value="P:protein targeting"/>
    <property type="evidence" value="ECO:0007669"/>
    <property type="project" value="InterPro"/>
</dbReference>
<evidence type="ECO:0000256" key="1">
    <source>
        <dbReference type="ARBA" id="ARBA00004389"/>
    </source>
</evidence>
<keyword evidence="4 10" id="KW-0812">Transmembrane</keyword>
<comment type="caution">
    <text evidence="11">The sequence shown here is derived from an EMBL/GenBank/DDBJ whole genome shotgun (WGS) entry which is preliminary data.</text>
</comment>
<dbReference type="GO" id="GO:0006886">
    <property type="term" value="P:intracellular protein transport"/>
    <property type="evidence" value="ECO:0007669"/>
    <property type="project" value="InterPro"/>
</dbReference>
<evidence type="ECO:0000256" key="7">
    <source>
        <dbReference type="ARBA" id="ARBA00022989"/>
    </source>
</evidence>
<comment type="subcellular location">
    <subcellularLocation>
        <location evidence="1">Endoplasmic reticulum membrane</location>
        <topology evidence="1">Single-pass membrane protein</topology>
    </subcellularLocation>
</comment>
<keyword evidence="6" id="KW-0653">Protein transport</keyword>
<dbReference type="AlphaFoldDB" id="A0AAW0GPY4"/>
<evidence type="ECO:0000256" key="10">
    <source>
        <dbReference type="SAM" id="Phobius"/>
    </source>
</evidence>
<keyword evidence="8" id="KW-0811">Translocation</keyword>
<dbReference type="GO" id="GO:0005789">
    <property type="term" value="C:endoplasmic reticulum membrane"/>
    <property type="evidence" value="ECO:0007669"/>
    <property type="project" value="UniProtKB-SubCell"/>
</dbReference>
<keyword evidence="9 10" id="KW-0472">Membrane</keyword>
<name>A0AAW0GPY4_9APHY</name>
<keyword evidence="12" id="KW-1185">Reference proteome</keyword>
<feature type="transmembrane region" description="Helical" evidence="10">
    <location>
        <begin position="78"/>
        <end position="100"/>
    </location>
</feature>
<organism evidence="11 12">
    <name type="scientific">Cerrena zonata</name>
    <dbReference type="NCBI Taxonomy" id="2478898"/>
    <lineage>
        <taxon>Eukaryota</taxon>
        <taxon>Fungi</taxon>
        <taxon>Dikarya</taxon>
        <taxon>Basidiomycota</taxon>
        <taxon>Agaricomycotina</taxon>
        <taxon>Agaricomycetes</taxon>
        <taxon>Polyporales</taxon>
        <taxon>Cerrenaceae</taxon>
        <taxon>Cerrena</taxon>
    </lineage>
</organism>
<evidence type="ECO:0000256" key="4">
    <source>
        <dbReference type="ARBA" id="ARBA00022692"/>
    </source>
</evidence>
<keyword evidence="3" id="KW-0813">Transport</keyword>
<sequence>MHDVRTSAQNVSVTAHKELLAGCIYTSSLSFTTTTFITMSEKLKEFVEIPQEFIQDGQQFLIRCTKPSQKEFVQISKAVAVGFAVMGLLGYFVKLIHIPINNILV</sequence>
<dbReference type="InterPro" id="IPR023391">
    <property type="entry name" value="Prot_translocase_SecE_dom_sf"/>
</dbReference>
<comment type="similarity">
    <text evidence="2">Belongs to the SecE/SEC61-gamma family.</text>
</comment>
<evidence type="ECO:0000313" key="11">
    <source>
        <dbReference type="EMBL" id="KAK7695280.1"/>
    </source>
</evidence>
<dbReference type="InterPro" id="IPR001901">
    <property type="entry name" value="Translocase_SecE/Sec61-g"/>
</dbReference>
<gene>
    <name evidence="11" type="ORF">QCA50_002470</name>
</gene>
<keyword evidence="7 10" id="KW-1133">Transmembrane helix</keyword>
<evidence type="ECO:0000256" key="9">
    <source>
        <dbReference type="ARBA" id="ARBA00023136"/>
    </source>
</evidence>
<dbReference type="Pfam" id="PF00584">
    <property type="entry name" value="SecE"/>
    <property type="match status" value="1"/>
</dbReference>
<evidence type="ECO:0000256" key="6">
    <source>
        <dbReference type="ARBA" id="ARBA00022927"/>
    </source>
</evidence>
<evidence type="ECO:0000313" key="12">
    <source>
        <dbReference type="Proteomes" id="UP001385951"/>
    </source>
</evidence>
<dbReference type="HAMAP" id="MF_00422">
    <property type="entry name" value="SecE"/>
    <property type="match status" value="1"/>
</dbReference>
<accession>A0AAW0GPY4</accession>
<proteinExistence type="inferred from homology"/>
<evidence type="ECO:0000256" key="5">
    <source>
        <dbReference type="ARBA" id="ARBA00022824"/>
    </source>
</evidence>
<dbReference type="GO" id="GO:0008320">
    <property type="term" value="F:protein transmembrane transporter activity"/>
    <property type="evidence" value="ECO:0007669"/>
    <property type="project" value="InterPro"/>
</dbReference>
<dbReference type="PROSITE" id="PS01067">
    <property type="entry name" value="SECE_SEC61G"/>
    <property type="match status" value="1"/>
</dbReference>
<evidence type="ECO:0008006" key="13">
    <source>
        <dbReference type="Google" id="ProtNLM"/>
    </source>
</evidence>
<dbReference type="EMBL" id="JASBNA010000002">
    <property type="protein sequence ID" value="KAK7695280.1"/>
    <property type="molecule type" value="Genomic_DNA"/>
</dbReference>